<evidence type="ECO:0000313" key="8">
    <source>
        <dbReference type="Proteomes" id="UP000016922"/>
    </source>
</evidence>
<accession>S3DW32</accession>
<feature type="transmembrane region" description="Helical" evidence="5">
    <location>
        <begin position="317"/>
        <end position="335"/>
    </location>
</feature>
<evidence type="ECO:0000256" key="1">
    <source>
        <dbReference type="ARBA" id="ARBA00004141"/>
    </source>
</evidence>
<dbReference type="OrthoDB" id="10021397at2759"/>
<feature type="transmembrane region" description="Helical" evidence="5">
    <location>
        <begin position="347"/>
        <end position="368"/>
    </location>
</feature>
<dbReference type="Proteomes" id="UP000016922">
    <property type="component" value="Unassembled WGS sequence"/>
</dbReference>
<dbReference type="PANTHER" id="PTHR23501:SF199">
    <property type="entry name" value="MFS EFFLUX TRANSPORTER INPD-RELATED"/>
    <property type="match status" value="1"/>
</dbReference>
<organism evidence="7 8">
    <name type="scientific">Glarea lozoyensis (strain ATCC 20868 / MF5171)</name>
    <dbReference type="NCBI Taxonomy" id="1116229"/>
    <lineage>
        <taxon>Eukaryota</taxon>
        <taxon>Fungi</taxon>
        <taxon>Dikarya</taxon>
        <taxon>Ascomycota</taxon>
        <taxon>Pezizomycotina</taxon>
        <taxon>Leotiomycetes</taxon>
        <taxon>Helotiales</taxon>
        <taxon>Helotiaceae</taxon>
        <taxon>Glarea</taxon>
    </lineage>
</organism>
<evidence type="ECO:0000313" key="7">
    <source>
        <dbReference type="EMBL" id="EPE30603.1"/>
    </source>
</evidence>
<keyword evidence="2 5" id="KW-0812">Transmembrane</keyword>
<comment type="subcellular location">
    <subcellularLocation>
        <location evidence="1">Membrane</location>
        <topology evidence="1">Multi-pass membrane protein</topology>
    </subcellularLocation>
</comment>
<evidence type="ECO:0000256" key="5">
    <source>
        <dbReference type="SAM" id="Phobius"/>
    </source>
</evidence>
<dbReference type="eggNOG" id="KOG0254">
    <property type="taxonomic scope" value="Eukaryota"/>
</dbReference>
<feature type="transmembrane region" description="Helical" evidence="5">
    <location>
        <begin position="183"/>
        <end position="202"/>
    </location>
</feature>
<dbReference type="GeneID" id="19462625"/>
<feature type="transmembrane region" description="Helical" evidence="5">
    <location>
        <begin position="98"/>
        <end position="117"/>
    </location>
</feature>
<reference evidence="7 8" key="1">
    <citation type="journal article" date="2013" name="BMC Genomics">
        <title>Genomics-driven discovery of the pneumocandin biosynthetic gene cluster in the fungus Glarea lozoyensis.</title>
        <authorList>
            <person name="Chen L."/>
            <person name="Yue Q."/>
            <person name="Zhang X."/>
            <person name="Xiang M."/>
            <person name="Wang C."/>
            <person name="Li S."/>
            <person name="Che Y."/>
            <person name="Ortiz-Lopez F.J."/>
            <person name="Bills G.F."/>
            <person name="Liu X."/>
            <person name="An Z."/>
        </authorList>
    </citation>
    <scope>NUCLEOTIDE SEQUENCE [LARGE SCALE GENOMIC DNA]</scope>
    <source>
        <strain evidence="8">ATCC 20868 / MF5171</strain>
    </source>
</reference>
<gene>
    <name evidence="7" type="ORF">GLAREA_03570</name>
</gene>
<dbReference type="Pfam" id="PF07690">
    <property type="entry name" value="MFS_1"/>
    <property type="match status" value="1"/>
</dbReference>
<dbReference type="InterPro" id="IPR020846">
    <property type="entry name" value="MFS_dom"/>
</dbReference>
<dbReference type="EMBL" id="KE145363">
    <property type="protein sequence ID" value="EPE30603.1"/>
    <property type="molecule type" value="Genomic_DNA"/>
</dbReference>
<dbReference type="GO" id="GO:0005886">
    <property type="term" value="C:plasma membrane"/>
    <property type="evidence" value="ECO:0007669"/>
    <property type="project" value="TreeGrafter"/>
</dbReference>
<feature type="transmembrane region" description="Helical" evidence="5">
    <location>
        <begin position="137"/>
        <end position="162"/>
    </location>
</feature>
<keyword evidence="3 5" id="KW-1133">Transmembrane helix</keyword>
<sequence length="790" mass="86593">MESHIKKGSSRPTQDAAQTQARAVYPSGFKLVIIMTSLLLGTTLMALDTTIISVATPTITAEYHTLNDVGWYGAAYLMTLTATTPISANFFKYFNPKYVYLAAIGIFKVGSLVTALAPSSAAFIAGRAVTGIGAGALLQGAFGILTNLPLGGVVFILIVAFLDLKGVDKSTRDLPFRTKLIGLDFPGVILIIASVSCLFLALQEGGVTAPWKSARPIGLLIGFGLLLIIFGVWQWKAGENATIPLRYLKDRTVLWGSIYLFWDNMASYITIYYLPFYFQAALNQSPIQSSVSYIALAIPQMIGLLAGGGITTKTGHYMPVILFAQVLCAIGAGLLTTLTTNTPTAKWATYLVLTGLGLGLGVNVPHIAIQAVMETDNDIFLANGIASFFGQLGGAIGIPIANTLLVNGLRSSIPKATGDKISPQTVIDVGATGLSKLTQEPQLILKIREAYTVAISHTMILLLVTICVSVPVALGMKWLNIKEVSIERERVKASMGIEAQVVDDATISGGEKTGQKRYVASNKTIRRECDDIYVPQTRLSVYTTQHHDDPTENESHKTSNLDCESIKIQNLAHFFLSDLTTEVYTMSLSTQSPEKHVCYLEAHTLWQKSAITQKQYTHYLLLHLLGSQPINCTDDADDHDFSSELEREDVFGSLIREVAVRIDSMSIHHVRDVAPLEAVFTTYRTTKNKGVNGVLEVKAKIDTLGREEQQMILGALAYRALQHRRAGVLELCLDIGWHYTQPFLDEANSFQRNPEKRKEHPEILRVLEESQMRKQHAVEKVERGSMHPLY</sequence>
<dbReference type="PANTHER" id="PTHR23501">
    <property type="entry name" value="MAJOR FACILITATOR SUPERFAMILY"/>
    <property type="match status" value="1"/>
</dbReference>
<evidence type="ECO:0000256" key="4">
    <source>
        <dbReference type="ARBA" id="ARBA00023136"/>
    </source>
</evidence>
<feature type="transmembrane region" description="Helical" evidence="5">
    <location>
        <begin position="253"/>
        <end position="278"/>
    </location>
</feature>
<dbReference type="RefSeq" id="XP_008082014.1">
    <property type="nucleotide sequence ID" value="XM_008083823.1"/>
</dbReference>
<dbReference type="Gene3D" id="1.20.1250.20">
    <property type="entry name" value="MFS general substrate transporter like domains"/>
    <property type="match status" value="2"/>
</dbReference>
<dbReference type="PROSITE" id="PS50850">
    <property type="entry name" value="MFS"/>
    <property type="match status" value="1"/>
</dbReference>
<feature type="transmembrane region" description="Helical" evidence="5">
    <location>
        <begin position="450"/>
        <end position="474"/>
    </location>
</feature>
<feature type="transmembrane region" description="Helical" evidence="5">
    <location>
        <begin position="69"/>
        <end position="91"/>
    </location>
</feature>
<dbReference type="InterPro" id="IPR011701">
    <property type="entry name" value="MFS"/>
</dbReference>
<evidence type="ECO:0000256" key="3">
    <source>
        <dbReference type="ARBA" id="ARBA00022989"/>
    </source>
</evidence>
<dbReference type="AlphaFoldDB" id="S3DW32"/>
<feature type="transmembrane region" description="Helical" evidence="5">
    <location>
        <begin position="31"/>
        <end position="57"/>
    </location>
</feature>
<keyword evidence="8" id="KW-1185">Reference proteome</keyword>
<dbReference type="GO" id="GO:0022857">
    <property type="term" value="F:transmembrane transporter activity"/>
    <property type="evidence" value="ECO:0007669"/>
    <property type="project" value="InterPro"/>
</dbReference>
<evidence type="ECO:0000256" key="2">
    <source>
        <dbReference type="ARBA" id="ARBA00022692"/>
    </source>
</evidence>
<dbReference type="SUPFAM" id="SSF103473">
    <property type="entry name" value="MFS general substrate transporter"/>
    <property type="match status" value="1"/>
</dbReference>
<feature type="transmembrane region" description="Helical" evidence="5">
    <location>
        <begin position="380"/>
        <end position="401"/>
    </location>
</feature>
<dbReference type="InterPro" id="IPR036259">
    <property type="entry name" value="MFS_trans_sf"/>
</dbReference>
<feature type="transmembrane region" description="Helical" evidence="5">
    <location>
        <begin position="214"/>
        <end position="233"/>
    </location>
</feature>
<dbReference type="KEGG" id="glz:GLAREA_03570"/>
<evidence type="ECO:0000259" key="6">
    <source>
        <dbReference type="PROSITE" id="PS50850"/>
    </source>
</evidence>
<dbReference type="HOGENOM" id="CLU_355272_0_0_1"/>
<keyword evidence="4 5" id="KW-0472">Membrane</keyword>
<protein>
    <submittedName>
        <fullName evidence="7">MFS general substrate transporter</fullName>
    </submittedName>
</protein>
<feature type="domain" description="Major facilitator superfamily (MFS) profile" evidence="6">
    <location>
        <begin position="34"/>
        <end position="473"/>
    </location>
</feature>
<name>S3DW32_GLAL2</name>
<proteinExistence type="predicted"/>